<proteinExistence type="predicted"/>
<dbReference type="OrthoDB" id="9801609at2"/>
<dbReference type="HOGENOM" id="CLU_982817_0_0_6"/>
<dbReference type="Proteomes" id="UP000000998">
    <property type="component" value="Chromosome"/>
</dbReference>
<evidence type="ECO:0000313" key="2">
    <source>
        <dbReference type="Proteomes" id="UP000000998"/>
    </source>
</evidence>
<evidence type="ECO:0000313" key="1">
    <source>
        <dbReference type="EMBL" id="ABM19691.1"/>
    </source>
</evidence>
<protein>
    <recommendedName>
        <fullName evidence="3">Glycosyltransferase</fullName>
    </recommendedName>
</protein>
<dbReference type="SUPFAM" id="SSF53448">
    <property type="entry name" value="Nucleotide-diphospho-sugar transferases"/>
    <property type="match status" value="1"/>
</dbReference>
<dbReference type="RefSeq" id="WP_011786062.1">
    <property type="nucleotide sequence ID" value="NC_008740.1"/>
</dbReference>
<dbReference type="STRING" id="351348.Maqu_2616"/>
<dbReference type="KEGG" id="maq:Maqu_2616"/>
<gene>
    <name evidence="1" type="ordered locus">Maqu_2616</name>
</gene>
<organism evidence="1 2">
    <name type="scientific">Marinobacter nauticus (strain ATCC 700491 / DSM 11845 / VT8)</name>
    <name type="common">Marinobacter aquaeolei</name>
    <dbReference type="NCBI Taxonomy" id="351348"/>
    <lineage>
        <taxon>Bacteria</taxon>
        <taxon>Pseudomonadati</taxon>
        <taxon>Pseudomonadota</taxon>
        <taxon>Gammaproteobacteria</taxon>
        <taxon>Pseudomonadales</taxon>
        <taxon>Marinobacteraceae</taxon>
        <taxon>Marinobacter</taxon>
    </lineage>
</organism>
<evidence type="ECO:0008006" key="3">
    <source>
        <dbReference type="Google" id="ProtNLM"/>
    </source>
</evidence>
<dbReference type="InterPro" id="IPR029044">
    <property type="entry name" value="Nucleotide-diphossugar_trans"/>
</dbReference>
<dbReference type="EMBL" id="CP000514">
    <property type="protein sequence ID" value="ABM19691.1"/>
    <property type="molecule type" value="Genomic_DNA"/>
</dbReference>
<reference evidence="2" key="1">
    <citation type="journal article" date="2011" name="Appl. Environ. Microbiol.">
        <title>Genomic potential of Marinobacter aquaeolei, a biogeochemical 'opportunitroph'.</title>
        <authorList>
            <person name="Singer E."/>
            <person name="Webb E.A."/>
            <person name="Nelson W.C."/>
            <person name="Heidelberg J.F."/>
            <person name="Ivanova N."/>
            <person name="Pati A."/>
            <person name="Edwards K.J."/>
        </authorList>
    </citation>
    <scope>NUCLEOTIDE SEQUENCE [LARGE SCALE GENOMIC DNA]</scope>
    <source>
        <strain evidence="2">ATCC 700491 / DSM 11845 / VT8</strain>
    </source>
</reference>
<accession>A1U3X2</accession>
<dbReference type="AlphaFoldDB" id="A1U3X2"/>
<name>A1U3X2_MARN8</name>
<sequence>MRLKIITLYSGEKEYGESKKSVKRQKVRHSVDVSFIENKTKPEAHGLLYEMIMSERHSYDYFIKLDADMIFTDDGAVEKIIQYAVESGSDIFSIPVHDFLTDSMIWGLNVYRSGVRWFVDSESLFTDQQRLNGCFSSSKRYLKKDESLVSHASMADDFQGFVFGIHRAAKIVQKSEKNVKLGHSYIQLKTIKLVLSAWKKDKNRVRGWALVGAYLLAGNKLGRYDMTNRSDYIESFHSTDFEKQIIEADKFFSKSTIFLMIEALGVVRFCKGIGFYLKRKIWL</sequence>